<dbReference type="SUPFAM" id="SSF52540">
    <property type="entry name" value="P-loop containing nucleoside triphosphate hydrolases"/>
    <property type="match status" value="1"/>
</dbReference>
<evidence type="ECO:0000313" key="2">
    <source>
        <dbReference type="Proteomes" id="UP000294739"/>
    </source>
</evidence>
<dbReference type="InParanoid" id="A0A4R5DEG8"/>
<proteinExistence type="predicted"/>
<protein>
    <submittedName>
        <fullName evidence="1">Adenylyl-sulfate kinase</fullName>
        <ecNumber evidence="1">2.7.1.25</ecNumber>
    </submittedName>
</protein>
<reference evidence="1 2" key="1">
    <citation type="submission" date="2019-03" db="EMBL/GenBank/DDBJ databases">
        <title>Draft genome sequences of novel Actinobacteria.</title>
        <authorList>
            <person name="Sahin N."/>
            <person name="Ay H."/>
            <person name="Saygin H."/>
        </authorList>
    </citation>
    <scope>NUCLEOTIDE SEQUENCE [LARGE SCALE GENOMIC DNA]</scope>
    <source>
        <strain evidence="1 2">5K138</strain>
    </source>
</reference>
<sequence>MRFRSCGRGSWEIGLPISRHGDTIPVVLPTGTPSCVIVTGMPGAGKSTVTRLAAERLPRSARLDGDELNRMIVSGFVWALGEPAAEAARQVELCHRNLCTLANNFADAGFTPLIDAVIPSRERLDFFLELLRPRRVMFVVLTPGIEVCRYRNTIRDPRERFDFDGYEALEADMKREFGDTGWWFDTAALTPDQTADRIVGQAHRHALVS</sequence>
<dbReference type="InterPro" id="IPR027417">
    <property type="entry name" value="P-loop_NTPase"/>
</dbReference>
<dbReference type="Gene3D" id="3.40.50.300">
    <property type="entry name" value="P-loop containing nucleotide triphosphate hydrolases"/>
    <property type="match status" value="1"/>
</dbReference>
<comment type="caution">
    <text evidence="1">The sequence shown here is derived from an EMBL/GenBank/DDBJ whole genome shotgun (WGS) entry which is preliminary data.</text>
</comment>
<keyword evidence="1" id="KW-0418">Kinase</keyword>
<dbReference type="OrthoDB" id="1649389at2"/>
<accession>A0A4R5DEG8</accession>
<dbReference type="EC" id="2.7.1.25" evidence="1"/>
<dbReference type="EMBL" id="SMKZ01000008">
    <property type="protein sequence ID" value="TDE12282.1"/>
    <property type="molecule type" value="Genomic_DNA"/>
</dbReference>
<organism evidence="1 2">
    <name type="scientific">Jiangella asiatica</name>
    <dbReference type="NCBI Taxonomy" id="2530372"/>
    <lineage>
        <taxon>Bacteria</taxon>
        <taxon>Bacillati</taxon>
        <taxon>Actinomycetota</taxon>
        <taxon>Actinomycetes</taxon>
        <taxon>Jiangellales</taxon>
        <taxon>Jiangellaceae</taxon>
        <taxon>Jiangella</taxon>
    </lineage>
</organism>
<dbReference type="Pfam" id="PF13671">
    <property type="entry name" value="AAA_33"/>
    <property type="match status" value="1"/>
</dbReference>
<gene>
    <name evidence="1" type="ORF">E1269_07870</name>
</gene>
<name>A0A4R5DEG8_9ACTN</name>
<dbReference type="GO" id="GO:0004020">
    <property type="term" value="F:adenylylsulfate kinase activity"/>
    <property type="evidence" value="ECO:0007669"/>
    <property type="project" value="UniProtKB-EC"/>
</dbReference>
<dbReference type="AlphaFoldDB" id="A0A4R5DEG8"/>
<evidence type="ECO:0000313" key="1">
    <source>
        <dbReference type="EMBL" id="TDE12282.1"/>
    </source>
</evidence>
<keyword evidence="1" id="KW-0808">Transferase</keyword>
<keyword evidence="2" id="KW-1185">Reference proteome</keyword>
<dbReference type="Proteomes" id="UP000294739">
    <property type="component" value="Unassembled WGS sequence"/>
</dbReference>